<keyword evidence="6 8" id="KW-0472">Membrane</keyword>
<reference evidence="9" key="1">
    <citation type="submission" date="2024-07" db="EMBL/GenBank/DDBJ databases">
        <authorList>
            <person name="Yu S.T."/>
        </authorList>
    </citation>
    <scope>NUCLEOTIDE SEQUENCE</scope>
    <source>
        <strain evidence="9">Y1</strain>
    </source>
</reference>
<evidence type="ECO:0000313" key="9">
    <source>
        <dbReference type="EMBL" id="XDQ79363.1"/>
    </source>
</evidence>
<dbReference type="GO" id="GO:0005886">
    <property type="term" value="C:plasma membrane"/>
    <property type="evidence" value="ECO:0007669"/>
    <property type="project" value="UniProtKB-SubCell"/>
</dbReference>
<evidence type="ECO:0000256" key="5">
    <source>
        <dbReference type="ARBA" id="ARBA00022989"/>
    </source>
</evidence>
<feature type="transmembrane region" description="Helical" evidence="8">
    <location>
        <begin position="256"/>
        <end position="276"/>
    </location>
</feature>
<feature type="transmembrane region" description="Helical" evidence="8">
    <location>
        <begin position="327"/>
        <end position="346"/>
    </location>
</feature>
<feature type="transmembrane region" description="Helical" evidence="8">
    <location>
        <begin position="95"/>
        <end position="114"/>
    </location>
</feature>
<protein>
    <submittedName>
        <fullName evidence="9">Glycosyltransferase 87 family protein</fullName>
    </submittedName>
</protein>
<keyword evidence="2" id="KW-1003">Cell membrane</keyword>
<gene>
    <name evidence="9" type="ORF">AB2U05_13280</name>
</gene>
<feature type="transmembrane region" description="Helical" evidence="8">
    <location>
        <begin position="366"/>
        <end position="383"/>
    </location>
</feature>
<evidence type="ECO:0000256" key="8">
    <source>
        <dbReference type="SAM" id="Phobius"/>
    </source>
</evidence>
<evidence type="ECO:0000256" key="2">
    <source>
        <dbReference type="ARBA" id="ARBA00022475"/>
    </source>
</evidence>
<keyword evidence="3" id="KW-0808">Transferase</keyword>
<accession>A0AB39TJF5</accession>
<keyword evidence="5 8" id="KW-1133">Transmembrane helix</keyword>
<dbReference type="EMBL" id="CP163445">
    <property type="protein sequence ID" value="XDQ79363.1"/>
    <property type="molecule type" value="Genomic_DNA"/>
</dbReference>
<evidence type="ECO:0000256" key="3">
    <source>
        <dbReference type="ARBA" id="ARBA00022679"/>
    </source>
</evidence>
<feature type="transmembrane region" description="Helical" evidence="8">
    <location>
        <begin position="165"/>
        <end position="187"/>
    </location>
</feature>
<dbReference type="AlphaFoldDB" id="A0AB39TJF5"/>
<dbReference type="GO" id="GO:0016758">
    <property type="term" value="F:hexosyltransferase activity"/>
    <property type="evidence" value="ECO:0007669"/>
    <property type="project" value="InterPro"/>
</dbReference>
<dbReference type="InterPro" id="IPR018584">
    <property type="entry name" value="GT87"/>
</dbReference>
<evidence type="ECO:0000256" key="4">
    <source>
        <dbReference type="ARBA" id="ARBA00022692"/>
    </source>
</evidence>
<organism evidence="9">
    <name type="scientific">Streptomyces sp. Y1</name>
    <dbReference type="NCBI Taxonomy" id="3238634"/>
    <lineage>
        <taxon>Bacteria</taxon>
        <taxon>Bacillati</taxon>
        <taxon>Actinomycetota</taxon>
        <taxon>Actinomycetes</taxon>
        <taxon>Kitasatosporales</taxon>
        <taxon>Streptomycetaceae</taxon>
        <taxon>Streptomyces</taxon>
    </lineage>
</organism>
<proteinExistence type="inferred from homology"/>
<feature type="transmembrane region" description="Helical" evidence="8">
    <location>
        <begin position="193"/>
        <end position="212"/>
    </location>
</feature>
<dbReference type="Pfam" id="PF09594">
    <property type="entry name" value="GT87"/>
    <property type="match status" value="1"/>
</dbReference>
<evidence type="ECO:0000256" key="1">
    <source>
        <dbReference type="ARBA" id="ARBA00004651"/>
    </source>
</evidence>
<evidence type="ECO:0000256" key="7">
    <source>
        <dbReference type="ARBA" id="ARBA00024033"/>
    </source>
</evidence>
<comment type="subcellular location">
    <subcellularLocation>
        <location evidence="1">Cell membrane</location>
        <topology evidence="1">Multi-pass membrane protein</topology>
    </subcellularLocation>
</comment>
<evidence type="ECO:0000256" key="6">
    <source>
        <dbReference type="ARBA" id="ARBA00023136"/>
    </source>
</evidence>
<dbReference type="RefSeq" id="WP_369183286.1">
    <property type="nucleotide sequence ID" value="NZ_CP163445.1"/>
</dbReference>
<keyword evidence="4 8" id="KW-0812">Transmembrane</keyword>
<name>A0AB39TJF5_9ACTN</name>
<comment type="similarity">
    <text evidence="7">Belongs to the glycosyltransferase 87 family.</text>
</comment>
<sequence length="412" mass="44321">MTGRPRARTVAAAVFAAVSLAVFTLLRHQHGATMVDMLVYRAEGQAVVNGDDLYAMRLPGWDLPATYPPFAAMLFVPSTWFDVSTLRVLVMLGNYALLALAAHLSFRLAGWPAGRNRPAAVLAAVGLGIWLEPVFTTFQYGQVNLAILCLVLWDLTRPDRSPLKGVGIGLATAIKITPGLFAVYLLLTGRIRAALVSGATFLAAGLIGWAALPDASYGFWKTYLWDPSRVGVTVLVDNQSLRGAVCRLLDVNDPGLVGLVASALVASLGIAVAVLAGRSVRVLRRADAWGAVCTALTALLVSPISWTHHWVWCLPLLALLAAEARTVGRRVLLGVTLAVFLSHVMWTVPHRWGRGVAWYWQLPGSIYPPLGIAVLVAVGLRLYRVRRRAAEGEGWALPVSALDDDAALTKQT</sequence>